<keyword evidence="2" id="KW-0808">Transferase</keyword>
<evidence type="ECO:0000313" key="5">
    <source>
        <dbReference type="Proteomes" id="UP000245390"/>
    </source>
</evidence>
<dbReference type="GO" id="GO:0032259">
    <property type="term" value="P:methylation"/>
    <property type="evidence" value="ECO:0007669"/>
    <property type="project" value="UniProtKB-KW"/>
</dbReference>
<sequence length="266" mass="29202">MTDRNALLRQRARAARDPVLFLHDEAAREIEERLAEINKAFTSPALVGNVREPFRRLLPDAPIVPDADRLDFTGPHDLLVHAFGLHWADDPVGQIVQSRLALVPDGLFLAVLFGGQTLHELRASLAEAETRLTGGLSPRVLPMADVRELGALLQRGGLALPVADSVRLTVRYRELAGLIHDLRGMGETNALAGRHRRVPPKALFTLAERLYSEAFAEPEGFLPATFELVFLTGWAPSDSQQTPLRPGSAKARLADALNTRETPLED</sequence>
<evidence type="ECO:0000256" key="1">
    <source>
        <dbReference type="ARBA" id="ARBA00022603"/>
    </source>
</evidence>
<evidence type="ECO:0000313" key="4">
    <source>
        <dbReference type="EMBL" id="PWK56487.1"/>
    </source>
</evidence>
<dbReference type="AlphaFoldDB" id="A0A316GNI5"/>
<accession>A0A316GNI5</accession>
<name>A0A316GNI5_9RHOB</name>
<gene>
    <name evidence="4" type="ORF">C8D95_104159</name>
</gene>
<keyword evidence="1" id="KW-0489">Methyltransferase</keyword>
<keyword evidence="5" id="KW-1185">Reference proteome</keyword>
<dbReference type="PANTHER" id="PTHR13090:SF1">
    <property type="entry name" value="ARGININE-HYDROXYLASE NDUFAF5, MITOCHONDRIAL"/>
    <property type="match status" value="1"/>
</dbReference>
<dbReference type="InterPro" id="IPR029063">
    <property type="entry name" value="SAM-dependent_MTases_sf"/>
</dbReference>
<protein>
    <recommendedName>
        <fullName evidence="6">Methyltransferase family protein</fullName>
    </recommendedName>
</protein>
<reference evidence="4 5" key="1">
    <citation type="submission" date="2018-05" db="EMBL/GenBank/DDBJ databases">
        <title>Genomic Encyclopedia of Type Strains, Phase IV (KMG-IV): sequencing the most valuable type-strain genomes for metagenomic binning, comparative biology and taxonomic classification.</title>
        <authorList>
            <person name="Goeker M."/>
        </authorList>
    </citation>
    <scope>NUCLEOTIDE SEQUENCE [LARGE SCALE GENOMIC DNA]</scope>
    <source>
        <strain evidence="4 5">DSM 103371</strain>
    </source>
</reference>
<evidence type="ECO:0008006" key="6">
    <source>
        <dbReference type="Google" id="ProtNLM"/>
    </source>
</evidence>
<organism evidence="4 5">
    <name type="scientific">Silicimonas algicola</name>
    <dbReference type="NCBI Taxonomy" id="1826607"/>
    <lineage>
        <taxon>Bacteria</taxon>
        <taxon>Pseudomonadati</taxon>
        <taxon>Pseudomonadota</taxon>
        <taxon>Alphaproteobacteria</taxon>
        <taxon>Rhodobacterales</taxon>
        <taxon>Paracoccaceae</taxon>
    </lineage>
</organism>
<comment type="caution">
    <text evidence="4">The sequence shown here is derived from an EMBL/GenBank/DDBJ whole genome shotgun (WGS) entry which is preliminary data.</text>
</comment>
<proteinExistence type="predicted"/>
<evidence type="ECO:0000256" key="3">
    <source>
        <dbReference type="SAM" id="MobiDB-lite"/>
    </source>
</evidence>
<dbReference type="PANTHER" id="PTHR13090">
    <property type="entry name" value="ARGININE-HYDROXYLASE NDUFAF5, MITOCHONDRIAL"/>
    <property type="match status" value="1"/>
</dbReference>
<feature type="region of interest" description="Disordered" evidence="3">
    <location>
        <begin position="238"/>
        <end position="266"/>
    </location>
</feature>
<dbReference type="EMBL" id="QGGV01000004">
    <property type="protein sequence ID" value="PWK56487.1"/>
    <property type="molecule type" value="Genomic_DNA"/>
</dbReference>
<dbReference type="GO" id="GO:0008168">
    <property type="term" value="F:methyltransferase activity"/>
    <property type="evidence" value="ECO:0007669"/>
    <property type="project" value="UniProtKB-KW"/>
</dbReference>
<dbReference type="SUPFAM" id="SSF53335">
    <property type="entry name" value="S-adenosyl-L-methionine-dependent methyltransferases"/>
    <property type="match status" value="1"/>
</dbReference>
<dbReference type="Proteomes" id="UP000245390">
    <property type="component" value="Unassembled WGS sequence"/>
</dbReference>
<dbReference type="Gene3D" id="3.40.50.150">
    <property type="entry name" value="Vaccinia Virus protein VP39"/>
    <property type="match status" value="1"/>
</dbReference>
<evidence type="ECO:0000256" key="2">
    <source>
        <dbReference type="ARBA" id="ARBA00022679"/>
    </source>
</evidence>
<dbReference type="InterPro" id="IPR050602">
    <property type="entry name" value="Malonyl-ACP_OMT"/>
</dbReference>